<protein>
    <submittedName>
        <fullName evidence="2">Uncharacterized protein</fullName>
    </submittedName>
</protein>
<accession>A0ABR6ZD87</accession>
<dbReference type="EMBL" id="JACOFX010000011">
    <property type="protein sequence ID" value="MBC3909683.1"/>
    <property type="molecule type" value="Genomic_DNA"/>
</dbReference>
<evidence type="ECO:0000256" key="1">
    <source>
        <dbReference type="SAM" id="Phobius"/>
    </source>
</evidence>
<reference evidence="2 3" key="1">
    <citation type="submission" date="2020-08" db="EMBL/GenBank/DDBJ databases">
        <title>Novel species isolated from subtropical streams in China.</title>
        <authorList>
            <person name="Lu H."/>
        </authorList>
    </citation>
    <scope>NUCLEOTIDE SEQUENCE [LARGE SCALE GENOMIC DNA]</scope>
    <source>
        <strain evidence="2 3">NL8W</strain>
    </source>
</reference>
<gene>
    <name evidence="2" type="ORF">H8L47_19130</name>
</gene>
<keyword evidence="1" id="KW-0812">Transmembrane</keyword>
<evidence type="ECO:0000313" key="2">
    <source>
        <dbReference type="EMBL" id="MBC3909683.1"/>
    </source>
</evidence>
<evidence type="ECO:0000313" key="3">
    <source>
        <dbReference type="Proteomes" id="UP000646911"/>
    </source>
</evidence>
<comment type="caution">
    <text evidence="2">The sequence shown here is derived from an EMBL/GenBank/DDBJ whole genome shotgun (WGS) entry which is preliminary data.</text>
</comment>
<proteinExistence type="predicted"/>
<organism evidence="2 3">
    <name type="scientific">Undibacterium umbellatum</name>
    <dbReference type="NCBI Taxonomy" id="2762300"/>
    <lineage>
        <taxon>Bacteria</taxon>
        <taxon>Pseudomonadati</taxon>
        <taxon>Pseudomonadota</taxon>
        <taxon>Betaproteobacteria</taxon>
        <taxon>Burkholderiales</taxon>
        <taxon>Oxalobacteraceae</taxon>
        <taxon>Undibacterium</taxon>
    </lineage>
</organism>
<sequence>MAIMIFATDPVKGLFCLLVPGYPLLWAKRQHYYGRFLLVYFSGAALMVLGEVILSWNSFH</sequence>
<feature type="transmembrane region" description="Helical" evidence="1">
    <location>
        <begin position="36"/>
        <end position="56"/>
    </location>
</feature>
<keyword evidence="3" id="KW-1185">Reference proteome</keyword>
<name>A0ABR6ZD87_9BURK</name>
<keyword evidence="1" id="KW-0472">Membrane</keyword>
<dbReference type="RefSeq" id="WP_222616604.1">
    <property type="nucleotide sequence ID" value="NZ_JACOFX010000011.1"/>
</dbReference>
<dbReference type="Proteomes" id="UP000646911">
    <property type="component" value="Unassembled WGS sequence"/>
</dbReference>
<keyword evidence="1" id="KW-1133">Transmembrane helix</keyword>